<dbReference type="AlphaFoldDB" id="A0AA36H1G6"/>
<dbReference type="CDD" id="cd05380">
    <property type="entry name" value="CAP_euk"/>
    <property type="match status" value="3"/>
</dbReference>
<feature type="domain" description="SCP" evidence="2">
    <location>
        <begin position="526"/>
        <end position="684"/>
    </location>
</feature>
<evidence type="ECO:0000313" key="3">
    <source>
        <dbReference type="EMBL" id="CAJ0602051.1"/>
    </source>
</evidence>
<dbReference type="Gene3D" id="3.40.33.10">
    <property type="entry name" value="CAP"/>
    <property type="match status" value="3"/>
</dbReference>
<dbReference type="Pfam" id="PF00188">
    <property type="entry name" value="CAP"/>
    <property type="match status" value="3"/>
</dbReference>
<dbReference type="InterPro" id="IPR035940">
    <property type="entry name" value="CAP_sf"/>
</dbReference>
<name>A0AA36H1G6_CYLNA</name>
<evidence type="ECO:0000313" key="4">
    <source>
        <dbReference type="Proteomes" id="UP001176961"/>
    </source>
</evidence>
<evidence type="ECO:0000256" key="1">
    <source>
        <dbReference type="SAM" id="MobiDB-lite"/>
    </source>
</evidence>
<dbReference type="Proteomes" id="UP001176961">
    <property type="component" value="Unassembled WGS sequence"/>
</dbReference>
<feature type="compositionally biased region" description="Acidic residues" evidence="1">
    <location>
        <begin position="255"/>
        <end position="270"/>
    </location>
</feature>
<evidence type="ECO:0000259" key="2">
    <source>
        <dbReference type="SMART" id="SM00198"/>
    </source>
</evidence>
<sequence>MKRILLIAAVIRLSVTTCQGPACADGGFLWNETRQILTLINDKRSQLARGMVPSEVGTGPLLPKAKDMFSLGWNCSLEKQAADAITWCPTLSPSDGQGYAFFQDYFYDETFDVPLRALLNSPDIPLSEASDGAIFSPPHEYQDNRYKSYANLMRSSATQIGCAWARCVYIGTYILYCITDAPDVEKGQLVYERGSGICDCSYGCDRNWWGLCKTYSPKTTTTTTTGSTTQEDDEVTETETITEFEDIDTSTTAFDNEEESTTTEEEEDTEAATTEVDTTIAVPTTALTEVPDIPYCSGGSFTESQITCKILSFINHYRFALANGMQQNGRCSSDRRTVCRSLPEARDMNKLRWSCDLERIARAAITNCSSDAPNTGHGYVFLSSYDRHHNIPITSMLHKHHSAINHHSFSSVYGGVTYLDADRKLKGYANLMRSTATEIGCARQVCHNPGQPSVLNLYCITNQPDLKHGDKVYEAGSGSCDCSNFRDPIGLCTVSRPIPLCVEPIFPDISGQESDTICGHGDMTDALRILILDMHNIRRAQLAGGQLRYHGRMLPTASNMNRLIWSCALEQQARDYIATCPKRAHRKPSCLNPAENFYRGTITSDLFTFEDMVKKAIREWWDVYQYHPNPDSSAIFTDSLVGTPVESYTRMAWAQTREIGCSIARCGDEYVQSCRYQPEGNIVNNPMYNIGTVCSECYTFGAGSCGSGGLCG</sequence>
<feature type="region of interest" description="Disordered" evidence="1">
    <location>
        <begin position="246"/>
        <end position="276"/>
    </location>
</feature>
<gene>
    <name evidence="3" type="ORF">CYNAS_LOCUS14034</name>
</gene>
<dbReference type="InterPro" id="IPR014044">
    <property type="entry name" value="CAP_dom"/>
</dbReference>
<reference evidence="3" key="1">
    <citation type="submission" date="2023-07" db="EMBL/GenBank/DDBJ databases">
        <authorList>
            <consortium name="CYATHOMIX"/>
        </authorList>
    </citation>
    <scope>NUCLEOTIDE SEQUENCE</scope>
    <source>
        <strain evidence="3">N/A</strain>
    </source>
</reference>
<keyword evidence="4" id="KW-1185">Reference proteome</keyword>
<dbReference type="PRINTS" id="PR00837">
    <property type="entry name" value="V5TPXLIKE"/>
</dbReference>
<proteinExistence type="predicted"/>
<organism evidence="3 4">
    <name type="scientific">Cylicocyclus nassatus</name>
    <name type="common">Nematode worm</name>
    <dbReference type="NCBI Taxonomy" id="53992"/>
    <lineage>
        <taxon>Eukaryota</taxon>
        <taxon>Metazoa</taxon>
        <taxon>Ecdysozoa</taxon>
        <taxon>Nematoda</taxon>
        <taxon>Chromadorea</taxon>
        <taxon>Rhabditida</taxon>
        <taxon>Rhabditina</taxon>
        <taxon>Rhabditomorpha</taxon>
        <taxon>Strongyloidea</taxon>
        <taxon>Strongylidae</taxon>
        <taxon>Cylicocyclus</taxon>
    </lineage>
</organism>
<dbReference type="SUPFAM" id="SSF55797">
    <property type="entry name" value="PR-1-like"/>
    <property type="match status" value="3"/>
</dbReference>
<dbReference type="SMART" id="SM00198">
    <property type="entry name" value="SCP"/>
    <property type="match status" value="1"/>
</dbReference>
<accession>A0AA36H1G6</accession>
<dbReference type="PANTHER" id="PTHR10334">
    <property type="entry name" value="CYSTEINE-RICH SECRETORY PROTEIN-RELATED"/>
    <property type="match status" value="1"/>
</dbReference>
<dbReference type="EMBL" id="CATQJL010000305">
    <property type="protein sequence ID" value="CAJ0602051.1"/>
    <property type="molecule type" value="Genomic_DNA"/>
</dbReference>
<dbReference type="InterPro" id="IPR001283">
    <property type="entry name" value="CRISP-related"/>
</dbReference>
<protein>
    <recommendedName>
        <fullName evidence="2">SCP domain-containing protein</fullName>
    </recommendedName>
</protein>
<comment type="caution">
    <text evidence="3">The sequence shown here is derived from an EMBL/GenBank/DDBJ whole genome shotgun (WGS) entry which is preliminary data.</text>
</comment>